<reference evidence="2" key="1">
    <citation type="submission" date="2020-05" db="EMBL/GenBank/DDBJ databases">
        <authorList>
            <person name="Chiriac C."/>
            <person name="Salcher M."/>
            <person name="Ghai R."/>
            <person name="Kavagutti S V."/>
        </authorList>
    </citation>
    <scope>NUCLEOTIDE SEQUENCE</scope>
</reference>
<sequence>MALQQGATGLESDVWVTADGVPVLDHDGIVRRSFGRGKPIAGVRRSELPGHIPSLAELLEQCGTGFDVSLDLKDPASGQRVVDIVREVAPQMLPRLWLCAPEWETLLPLRGSGVRLVDSTRKSKLKEGPERRAATLHQHGIDAINLHHSDWNGGLVALFHRFERVTFGWDTQDPRIIAMALHMGLDGVYCDSPDRMMAVFREMLGRPGGESAADA</sequence>
<proteinExistence type="predicted"/>
<dbReference type="InterPro" id="IPR017946">
    <property type="entry name" value="PLC-like_Pdiesterase_TIM-brl"/>
</dbReference>
<dbReference type="GO" id="GO:0008081">
    <property type="term" value="F:phosphoric diester hydrolase activity"/>
    <property type="evidence" value="ECO:0007669"/>
    <property type="project" value="InterPro"/>
</dbReference>
<evidence type="ECO:0000259" key="1">
    <source>
        <dbReference type="PROSITE" id="PS51704"/>
    </source>
</evidence>
<dbReference type="SUPFAM" id="SSF51695">
    <property type="entry name" value="PLC-like phosphodiesterases"/>
    <property type="match status" value="1"/>
</dbReference>
<dbReference type="InterPro" id="IPR030395">
    <property type="entry name" value="GP_PDE_dom"/>
</dbReference>
<dbReference type="Pfam" id="PF03009">
    <property type="entry name" value="GDPD"/>
    <property type="match status" value="1"/>
</dbReference>
<feature type="domain" description="GP-PDE" evidence="1">
    <location>
        <begin position="1"/>
        <end position="200"/>
    </location>
</feature>
<organism evidence="2">
    <name type="scientific">freshwater metagenome</name>
    <dbReference type="NCBI Taxonomy" id="449393"/>
    <lineage>
        <taxon>unclassified sequences</taxon>
        <taxon>metagenomes</taxon>
        <taxon>ecological metagenomes</taxon>
    </lineage>
</organism>
<dbReference type="GO" id="GO:0006629">
    <property type="term" value="P:lipid metabolic process"/>
    <property type="evidence" value="ECO:0007669"/>
    <property type="project" value="InterPro"/>
</dbReference>
<dbReference type="PANTHER" id="PTHR46211:SF1">
    <property type="entry name" value="GLYCEROPHOSPHODIESTER PHOSPHODIESTERASE, CYTOPLASMIC"/>
    <property type="match status" value="1"/>
</dbReference>
<dbReference type="PROSITE" id="PS51704">
    <property type="entry name" value="GP_PDE"/>
    <property type="match status" value="1"/>
</dbReference>
<dbReference type="PANTHER" id="PTHR46211">
    <property type="entry name" value="GLYCEROPHOSPHORYL DIESTER PHOSPHODIESTERASE"/>
    <property type="match status" value="1"/>
</dbReference>
<dbReference type="CDD" id="cd08556">
    <property type="entry name" value="GDPD"/>
    <property type="match status" value="1"/>
</dbReference>
<evidence type="ECO:0000313" key="2">
    <source>
        <dbReference type="EMBL" id="CAB5024159.1"/>
    </source>
</evidence>
<accession>A0A6J7R5Z3</accession>
<name>A0A6J7R5Z3_9ZZZZ</name>
<dbReference type="EMBL" id="CAFBOL010000208">
    <property type="protein sequence ID" value="CAB5024159.1"/>
    <property type="molecule type" value="Genomic_DNA"/>
</dbReference>
<protein>
    <submittedName>
        <fullName evidence="2">Unannotated protein</fullName>
    </submittedName>
</protein>
<dbReference type="AlphaFoldDB" id="A0A6J7R5Z3"/>
<dbReference type="Gene3D" id="3.20.20.190">
    <property type="entry name" value="Phosphatidylinositol (PI) phosphodiesterase"/>
    <property type="match status" value="1"/>
</dbReference>
<gene>
    <name evidence="2" type="ORF">UFOPK3931_03540</name>
</gene>